<dbReference type="Proteomes" id="UP001596410">
    <property type="component" value="Unassembled WGS sequence"/>
</dbReference>
<keyword evidence="2" id="KW-1185">Reference proteome</keyword>
<evidence type="ECO:0000313" key="1">
    <source>
        <dbReference type="EMBL" id="MFC7061859.1"/>
    </source>
</evidence>
<evidence type="ECO:0000313" key="2">
    <source>
        <dbReference type="Proteomes" id="UP001596410"/>
    </source>
</evidence>
<dbReference type="EMBL" id="JBHSZV010000019">
    <property type="protein sequence ID" value="MFC7061859.1"/>
    <property type="molecule type" value="Genomic_DNA"/>
</dbReference>
<dbReference type="RefSeq" id="WP_390217031.1">
    <property type="nucleotide sequence ID" value="NZ_JBHSZV010000019.1"/>
</dbReference>
<organism evidence="1 2">
    <name type="scientific">Halobacillus seohaensis</name>
    <dbReference type="NCBI Taxonomy" id="447421"/>
    <lineage>
        <taxon>Bacteria</taxon>
        <taxon>Bacillati</taxon>
        <taxon>Bacillota</taxon>
        <taxon>Bacilli</taxon>
        <taxon>Bacillales</taxon>
        <taxon>Bacillaceae</taxon>
        <taxon>Halobacillus</taxon>
    </lineage>
</organism>
<accession>A0ABW2EHT0</accession>
<comment type="caution">
    <text evidence="1">The sequence shown here is derived from an EMBL/GenBank/DDBJ whole genome shotgun (WGS) entry which is preliminary data.</text>
</comment>
<reference evidence="2" key="1">
    <citation type="journal article" date="2019" name="Int. J. Syst. Evol. Microbiol.">
        <title>The Global Catalogue of Microorganisms (GCM) 10K type strain sequencing project: providing services to taxonomists for standard genome sequencing and annotation.</title>
        <authorList>
            <consortium name="The Broad Institute Genomics Platform"/>
            <consortium name="The Broad Institute Genome Sequencing Center for Infectious Disease"/>
            <person name="Wu L."/>
            <person name="Ma J."/>
        </authorList>
    </citation>
    <scope>NUCLEOTIDE SEQUENCE [LARGE SCALE GENOMIC DNA]</scope>
    <source>
        <strain evidence="2">CGMCC 4.1621</strain>
    </source>
</reference>
<name>A0ABW2EHT0_9BACI</name>
<protein>
    <submittedName>
        <fullName evidence="1">Uncharacterized protein</fullName>
    </submittedName>
</protein>
<gene>
    <name evidence="1" type="ORF">ACFQIC_08310</name>
</gene>
<sequence>MLRAVTLVANKGHIAQHAAYGNALLYEGDLATKIDEPIGM</sequence>
<proteinExistence type="predicted"/>